<sequence length="88" mass="10601">MSTKSSDSSRDFRLKEMEGRMRAMEKENEMLRQKLAGQASSSTLHVKTEELSRQYKDQLSAMRDEKDQEIQRLRVRRQRLTRDCFRYP</sequence>
<name>A0A6I9N452_9TELE</name>
<dbReference type="GO" id="GO:0005923">
    <property type="term" value="C:bicellular tight junction"/>
    <property type="evidence" value="ECO:0007669"/>
    <property type="project" value="TreeGrafter"/>
</dbReference>
<dbReference type="GO" id="GO:0007015">
    <property type="term" value="P:actin filament organization"/>
    <property type="evidence" value="ECO:0007669"/>
    <property type="project" value="TreeGrafter"/>
</dbReference>
<evidence type="ECO:0000256" key="1">
    <source>
        <dbReference type="SAM" id="Coils"/>
    </source>
</evidence>
<dbReference type="GO" id="GO:0051015">
    <property type="term" value="F:actin filament binding"/>
    <property type="evidence" value="ECO:0007669"/>
    <property type="project" value="TreeGrafter"/>
</dbReference>
<reference evidence="3" key="1">
    <citation type="submission" date="2025-08" db="UniProtKB">
        <authorList>
            <consortium name="RefSeq"/>
        </authorList>
    </citation>
    <scope>IDENTIFICATION</scope>
    <source>
        <tissue evidence="3">Muscle</tissue>
    </source>
</reference>
<dbReference type="GO" id="GO:0005884">
    <property type="term" value="C:actin filament"/>
    <property type="evidence" value="ECO:0007669"/>
    <property type="project" value="TreeGrafter"/>
</dbReference>
<evidence type="ECO:0000313" key="3">
    <source>
        <dbReference type="RefSeq" id="XP_010771372.1"/>
    </source>
</evidence>
<dbReference type="PANTHER" id="PTHR22546:SF0">
    <property type="entry name" value="PROTEIN POF1B"/>
    <property type="match status" value="1"/>
</dbReference>
<dbReference type="PANTHER" id="PTHR22546">
    <property type="entry name" value="PREMATURE OVARIAN FAILURE, 1B"/>
    <property type="match status" value="1"/>
</dbReference>
<dbReference type="GeneID" id="104947109"/>
<dbReference type="Proteomes" id="UP000504611">
    <property type="component" value="Unplaced"/>
</dbReference>
<protein>
    <submittedName>
        <fullName evidence="3">Protein POF1B-like</fullName>
    </submittedName>
</protein>
<dbReference type="GO" id="GO:0003382">
    <property type="term" value="P:epithelial cell morphogenesis"/>
    <property type="evidence" value="ECO:0007669"/>
    <property type="project" value="TreeGrafter"/>
</dbReference>
<evidence type="ECO:0000313" key="2">
    <source>
        <dbReference type="Proteomes" id="UP000504611"/>
    </source>
</evidence>
<dbReference type="OrthoDB" id="8960015at2759"/>
<keyword evidence="2" id="KW-1185">Reference proteome</keyword>
<dbReference type="InterPro" id="IPR026186">
    <property type="entry name" value="POF1B"/>
</dbReference>
<accession>A0A6I9N452</accession>
<organism evidence="2 3">
    <name type="scientific">Notothenia coriiceps</name>
    <name type="common">black rockcod</name>
    <dbReference type="NCBI Taxonomy" id="8208"/>
    <lineage>
        <taxon>Eukaryota</taxon>
        <taxon>Metazoa</taxon>
        <taxon>Chordata</taxon>
        <taxon>Craniata</taxon>
        <taxon>Vertebrata</taxon>
        <taxon>Euteleostomi</taxon>
        <taxon>Actinopterygii</taxon>
        <taxon>Neopterygii</taxon>
        <taxon>Teleostei</taxon>
        <taxon>Neoteleostei</taxon>
        <taxon>Acanthomorphata</taxon>
        <taxon>Eupercaria</taxon>
        <taxon>Perciformes</taxon>
        <taxon>Notothenioidei</taxon>
        <taxon>Nototheniidae</taxon>
        <taxon>Notothenia</taxon>
    </lineage>
</organism>
<dbReference type="RefSeq" id="XP_010771372.1">
    <property type="nucleotide sequence ID" value="XM_010773070.1"/>
</dbReference>
<feature type="coiled-coil region" evidence="1">
    <location>
        <begin position="14"/>
        <end position="83"/>
    </location>
</feature>
<proteinExistence type="predicted"/>
<dbReference type="GO" id="GO:0005912">
    <property type="term" value="C:adherens junction"/>
    <property type="evidence" value="ECO:0007669"/>
    <property type="project" value="TreeGrafter"/>
</dbReference>
<keyword evidence="1" id="KW-0175">Coiled coil</keyword>
<dbReference type="KEGG" id="ncc:104947109"/>
<gene>
    <name evidence="3" type="primary">LOC104947109</name>
</gene>
<dbReference type="GO" id="GO:0070830">
    <property type="term" value="P:bicellular tight junction assembly"/>
    <property type="evidence" value="ECO:0007669"/>
    <property type="project" value="TreeGrafter"/>
</dbReference>
<dbReference type="AlphaFoldDB" id="A0A6I9N452"/>